<feature type="domain" description="PpiC" evidence="9">
    <location>
        <begin position="245"/>
        <end position="362"/>
    </location>
</feature>
<accession>A0A1G7HUU2</accession>
<dbReference type="AlphaFoldDB" id="A0A1G7HUU2"/>
<dbReference type="Pfam" id="PF13624">
    <property type="entry name" value="SurA_N_3"/>
    <property type="match status" value="1"/>
</dbReference>
<evidence type="ECO:0000256" key="3">
    <source>
        <dbReference type="ARBA" id="ARBA00022692"/>
    </source>
</evidence>
<dbReference type="SUPFAM" id="SSF54534">
    <property type="entry name" value="FKBP-like"/>
    <property type="match status" value="1"/>
</dbReference>
<dbReference type="InterPro" id="IPR052029">
    <property type="entry name" value="PpiD_chaperone"/>
</dbReference>
<evidence type="ECO:0000256" key="2">
    <source>
        <dbReference type="ARBA" id="ARBA00022475"/>
    </source>
</evidence>
<evidence type="ECO:0000256" key="5">
    <source>
        <dbReference type="ARBA" id="ARBA00023136"/>
    </source>
</evidence>
<dbReference type="Gene3D" id="1.10.4030.10">
    <property type="entry name" value="Porin chaperone SurA, peptide-binding domain"/>
    <property type="match status" value="1"/>
</dbReference>
<comment type="subcellular location">
    <subcellularLocation>
        <location evidence="1">Cell membrane</location>
        <topology evidence="1">Single-pass type II membrane protein</topology>
    </subcellularLocation>
</comment>
<evidence type="ECO:0000256" key="1">
    <source>
        <dbReference type="ARBA" id="ARBA00004401"/>
    </source>
</evidence>
<keyword evidence="5 8" id="KW-0472">Membrane</keyword>
<keyword evidence="6" id="KW-0143">Chaperone</keyword>
<keyword evidence="2" id="KW-1003">Cell membrane</keyword>
<evidence type="ECO:0000256" key="7">
    <source>
        <dbReference type="ARBA" id="ARBA00038408"/>
    </source>
</evidence>
<evidence type="ECO:0000313" key="11">
    <source>
        <dbReference type="Proteomes" id="UP000198994"/>
    </source>
</evidence>
<dbReference type="Pfam" id="PF13145">
    <property type="entry name" value="Rotamase_2"/>
    <property type="match status" value="1"/>
</dbReference>
<evidence type="ECO:0000256" key="4">
    <source>
        <dbReference type="ARBA" id="ARBA00022989"/>
    </source>
</evidence>
<evidence type="ECO:0000259" key="9">
    <source>
        <dbReference type="Pfam" id="PF13145"/>
    </source>
</evidence>
<dbReference type="PANTHER" id="PTHR47529:SF1">
    <property type="entry name" value="PERIPLASMIC CHAPERONE PPID"/>
    <property type="match status" value="1"/>
</dbReference>
<organism evidence="10 11">
    <name type="scientific">Salipiger thiooxidans</name>
    <dbReference type="NCBI Taxonomy" id="282683"/>
    <lineage>
        <taxon>Bacteria</taxon>
        <taxon>Pseudomonadati</taxon>
        <taxon>Pseudomonadota</taxon>
        <taxon>Alphaproteobacteria</taxon>
        <taxon>Rhodobacterales</taxon>
        <taxon>Roseobacteraceae</taxon>
        <taxon>Salipiger</taxon>
    </lineage>
</organism>
<dbReference type="InterPro" id="IPR027304">
    <property type="entry name" value="Trigger_fact/SurA_dom_sf"/>
</dbReference>
<evidence type="ECO:0000256" key="8">
    <source>
        <dbReference type="SAM" id="Phobius"/>
    </source>
</evidence>
<comment type="similarity">
    <text evidence="7">Belongs to the PpiD chaperone family.</text>
</comment>
<keyword evidence="3 8" id="KW-0812">Transmembrane</keyword>
<dbReference type="EMBL" id="FNAV01000011">
    <property type="protein sequence ID" value="SDF04230.1"/>
    <property type="molecule type" value="Genomic_DNA"/>
</dbReference>
<keyword evidence="11" id="KW-1185">Reference proteome</keyword>
<dbReference type="RefSeq" id="WP_089961585.1">
    <property type="nucleotide sequence ID" value="NZ_FNAV01000011.1"/>
</dbReference>
<dbReference type="GO" id="GO:0005886">
    <property type="term" value="C:plasma membrane"/>
    <property type="evidence" value="ECO:0007669"/>
    <property type="project" value="UniProtKB-SubCell"/>
</dbReference>
<dbReference type="Proteomes" id="UP000198994">
    <property type="component" value="Unassembled WGS sequence"/>
</dbReference>
<dbReference type="SUPFAM" id="SSF109998">
    <property type="entry name" value="Triger factor/SurA peptide-binding domain-like"/>
    <property type="match status" value="1"/>
</dbReference>
<keyword evidence="10" id="KW-0413">Isomerase</keyword>
<feature type="transmembrane region" description="Helical" evidence="8">
    <location>
        <begin position="12"/>
        <end position="32"/>
    </location>
</feature>
<evidence type="ECO:0000256" key="6">
    <source>
        <dbReference type="ARBA" id="ARBA00023186"/>
    </source>
</evidence>
<keyword evidence="4 8" id="KW-1133">Transmembrane helix</keyword>
<dbReference type="GO" id="GO:0003755">
    <property type="term" value="F:peptidyl-prolyl cis-trans isomerase activity"/>
    <property type="evidence" value="ECO:0007669"/>
    <property type="project" value="InterPro"/>
</dbReference>
<proteinExistence type="inferred from homology"/>
<evidence type="ECO:0000313" key="10">
    <source>
        <dbReference type="EMBL" id="SDF04230.1"/>
    </source>
</evidence>
<dbReference type="PANTHER" id="PTHR47529">
    <property type="entry name" value="PEPTIDYL-PROLYL CIS-TRANS ISOMERASE D"/>
    <property type="match status" value="1"/>
</dbReference>
<dbReference type="STRING" id="282683.SAMN04488105_111178"/>
<gene>
    <name evidence="10" type="ORF">SAMN04488105_111178</name>
</gene>
<sequence>MARGKSGITKYIVWGVLIASFVGFGAFGTVNFTGGAGSIGSVGDTTIETTDYARALQNEMRAVEAQTGQPVTLEQARQFGLTDQVLAQVVTNAALDEETRQLGISVGDERVAEDLRNVQAFHGPDGNFDRSAYSYALQNAGLKEAEFEDSLRQESARSILQAAVLSGTTLPDTYVNTLLGWVGETRDFTWATLDRDALTTGLPVPTDEELQAWYDENIDQFTLPETKVITYAWLTPDMIVDTVEVDEQALRDAYEERHAEFNMPERRLVERLVFSSEDEAQAAADRIASGETDFEGVVAERGLAIIDTDMGDVTRASLGEAGDAVFGAEVGAVVGPEPSNLGPALFRVNGVLAEQVTPFEEAVPDLRDALVLDRARRVIEGMSQDLDDELAGGATLEELSQDTDMELGQIEWSETSDTGIAGYEAFREAAQALQDGDYPAIDDLGDGGVFALRLDEQRDPAPAPFGDLRDEVAQLWEQDQATEALVAQAGELATAISGGGSFEDSGLSPTQESGLTRNQPIEGLPAAILEAVFTMKPGEARALPGNGAALVVRLDGVTPVDMDAPQVTQVGDQLRDQAANSVANDIFRALNTDIQSRAGVSVDQSAVNAVLSNLR</sequence>
<reference evidence="11" key="1">
    <citation type="submission" date="2016-10" db="EMBL/GenBank/DDBJ databases">
        <authorList>
            <person name="Varghese N."/>
            <person name="Submissions S."/>
        </authorList>
    </citation>
    <scope>NUCLEOTIDE SEQUENCE [LARGE SCALE GENOMIC DNA]</scope>
    <source>
        <strain evidence="11">DSM 10146</strain>
    </source>
</reference>
<name>A0A1G7HUU2_9RHOB</name>
<dbReference type="InterPro" id="IPR000297">
    <property type="entry name" value="PPIase_PpiC"/>
</dbReference>
<dbReference type="OrthoDB" id="9768393at2"/>
<protein>
    <submittedName>
        <fullName evidence="10">Peptidyl-prolyl cis-trans isomerase D</fullName>
    </submittedName>
</protein>